<evidence type="ECO:0000313" key="2">
    <source>
        <dbReference type="WBParaSite" id="PgR015_g139_t01"/>
    </source>
</evidence>
<proteinExistence type="predicted"/>
<protein>
    <submittedName>
        <fullName evidence="2">Uncharacterized protein</fullName>
    </submittedName>
</protein>
<sequence>MSTFTISPHYQSIKWENRLIFRLTCRCLLALVVMKIKGEQTPGRSCYNV</sequence>
<dbReference type="WBParaSite" id="PgR015_g139_t01">
    <property type="protein sequence ID" value="PgR015_g139_t01"/>
    <property type="gene ID" value="PgR015_g139"/>
</dbReference>
<accession>A0A915AU75</accession>
<dbReference type="Proteomes" id="UP000887569">
    <property type="component" value="Unplaced"/>
</dbReference>
<reference evidence="2" key="1">
    <citation type="submission" date="2022-11" db="UniProtKB">
        <authorList>
            <consortium name="WormBaseParasite"/>
        </authorList>
    </citation>
    <scope>IDENTIFICATION</scope>
</reference>
<organism evidence="1 2">
    <name type="scientific">Parascaris univalens</name>
    <name type="common">Nematode worm</name>
    <dbReference type="NCBI Taxonomy" id="6257"/>
    <lineage>
        <taxon>Eukaryota</taxon>
        <taxon>Metazoa</taxon>
        <taxon>Ecdysozoa</taxon>
        <taxon>Nematoda</taxon>
        <taxon>Chromadorea</taxon>
        <taxon>Rhabditida</taxon>
        <taxon>Spirurina</taxon>
        <taxon>Ascaridomorpha</taxon>
        <taxon>Ascaridoidea</taxon>
        <taxon>Ascarididae</taxon>
        <taxon>Parascaris</taxon>
    </lineage>
</organism>
<dbReference type="AlphaFoldDB" id="A0A915AU75"/>
<name>A0A915AU75_PARUN</name>
<keyword evidence="1" id="KW-1185">Reference proteome</keyword>
<evidence type="ECO:0000313" key="1">
    <source>
        <dbReference type="Proteomes" id="UP000887569"/>
    </source>
</evidence>